<gene>
    <name evidence="2" type="ORF">F7R25_03810</name>
</gene>
<protein>
    <submittedName>
        <fullName evidence="2">Uncharacterized protein</fullName>
    </submittedName>
</protein>
<dbReference type="EMBL" id="VZOK01000004">
    <property type="protein sequence ID" value="KAB0640630.1"/>
    <property type="molecule type" value="Genomic_DNA"/>
</dbReference>
<keyword evidence="1" id="KW-0732">Signal</keyword>
<evidence type="ECO:0000256" key="1">
    <source>
        <dbReference type="SAM" id="SignalP"/>
    </source>
</evidence>
<organism evidence="2 3">
    <name type="scientific">Burkholderia stagnalis</name>
    <dbReference type="NCBI Taxonomy" id="1503054"/>
    <lineage>
        <taxon>Bacteria</taxon>
        <taxon>Pseudomonadati</taxon>
        <taxon>Pseudomonadota</taxon>
        <taxon>Betaproteobacteria</taxon>
        <taxon>Burkholderiales</taxon>
        <taxon>Burkholderiaceae</taxon>
        <taxon>Burkholderia</taxon>
        <taxon>Burkholderia cepacia complex</taxon>
    </lineage>
</organism>
<name>A0A6L3N3I8_9BURK</name>
<sequence length="89" mass="9643">MNKIASLFIFLSSQVFAGSISQNIQVTATVLPYCHVVVDQAQARNECFTNKSAAPIVTTTTSSQPINSPAPVVVSKETIGDTQRVTFYY</sequence>
<dbReference type="RefSeq" id="WP_150998299.1">
    <property type="nucleotide sequence ID" value="NZ_CABVPM010000001.1"/>
</dbReference>
<evidence type="ECO:0000313" key="2">
    <source>
        <dbReference type="EMBL" id="KAB0640630.1"/>
    </source>
</evidence>
<comment type="caution">
    <text evidence="2">The sequence shown here is derived from an EMBL/GenBank/DDBJ whole genome shotgun (WGS) entry which is preliminary data.</text>
</comment>
<dbReference type="Proteomes" id="UP000473470">
    <property type="component" value="Unassembled WGS sequence"/>
</dbReference>
<accession>A0A6L3N3I8</accession>
<dbReference type="AlphaFoldDB" id="A0A6L3N3I8"/>
<feature type="chain" id="PRO_5026897211" evidence="1">
    <location>
        <begin position="18"/>
        <end position="89"/>
    </location>
</feature>
<evidence type="ECO:0000313" key="3">
    <source>
        <dbReference type="Proteomes" id="UP000473470"/>
    </source>
</evidence>
<reference evidence="2 3" key="1">
    <citation type="submission" date="2019-09" db="EMBL/GenBank/DDBJ databases">
        <title>Draft genome sequences of 48 bacterial type strains from the CCUG.</title>
        <authorList>
            <person name="Tunovic T."/>
            <person name="Pineiro-Iglesias B."/>
            <person name="Unosson C."/>
            <person name="Inganas E."/>
            <person name="Ohlen M."/>
            <person name="Cardew S."/>
            <person name="Jensie-Markopoulos S."/>
            <person name="Salva-Serra F."/>
            <person name="Jaen-Luchoro D."/>
            <person name="Karlsson R."/>
            <person name="Svensson-Stadler L."/>
            <person name="Chun J."/>
            <person name="Moore E."/>
        </authorList>
    </citation>
    <scope>NUCLEOTIDE SEQUENCE [LARGE SCALE GENOMIC DNA]</scope>
    <source>
        <strain evidence="2 3">CCUG 65686</strain>
    </source>
</reference>
<proteinExistence type="predicted"/>
<feature type="signal peptide" evidence="1">
    <location>
        <begin position="1"/>
        <end position="17"/>
    </location>
</feature>